<keyword evidence="3" id="KW-1185">Reference proteome</keyword>
<feature type="compositionally biased region" description="Basic and acidic residues" evidence="1">
    <location>
        <begin position="234"/>
        <end position="253"/>
    </location>
</feature>
<protein>
    <recommendedName>
        <fullName evidence="4">Hexosyltransferase</fullName>
    </recommendedName>
</protein>
<dbReference type="Proteomes" id="UP001189429">
    <property type="component" value="Unassembled WGS sequence"/>
</dbReference>
<reference evidence="2" key="1">
    <citation type="submission" date="2023-10" db="EMBL/GenBank/DDBJ databases">
        <authorList>
            <person name="Chen Y."/>
            <person name="Shah S."/>
            <person name="Dougan E. K."/>
            <person name="Thang M."/>
            <person name="Chan C."/>
        </authorList>
    </citation>
    <scope>NUCLEOTIDE SEQUENCE [LARGE SCALE GENOMIC DNA]</scope>
</reference>
<name>A0ABN9X1P6_9DINO</name>
<evidence type="ECO:0000313" key="2">
    <source>
        <dbReference type="EMBL" id="CAK0891492.1"/>
    </source>
</evidence>
<gene>
    <name evidence="2" type="ORF">PCOR1329_LOCUS71434</name>
</gene>
<feature type="compositionally biased region" description="Basic and acidic residues" evidence="1">
    <location>
        <begin position="280"/>
        <end position="290"/>
    </location>
</feature>
<comment type="caution">
    <text evidence="2">The sequence shown here is derived from an EMBL/GenBank/DDBJ whole genome shotgun (WGS) entry which is preliminary data.</text>
</comment>
<feature type="region of interest" description="Disordered" evidence="1">
    <location>
        <begin position="233"/>
        <end position="298"/>
    </location>
</feature>
<evidence type="ECO:0000256" key="1">
    <source>
        <dbReference type="SAM" id="MobiDB-lite"/>
    </source>
</evidence>
<accession>A0ABN9X1P6</accession>
<dbReference type="PANTHER" id="PTHR38899:SF1">
    <property type="entry name" value="PROTEIN KINASE"/>
    <property type="match status" value="1"/>
</dbReference>
<feature type="compositionally biased region" description="Low complexity" evidence="1">
    <location>
        <begin position="267"/>
        <end position="276"/>
    </location>
</feature>
<evidence type="ECO:0008006" key="4">
    <source>
        <dbReference type="Google" id="ProtNLM"/>
    </source>
</evidence>
<dbReference type="EMBL" id="CAUYUJ010019484">
    <property type="protein sequence ID" value="CAK0891492.1"/>
    <property type="molecule type" value="Genomic_DNA"/>
</dbReference>
<proteinExistence type="predicted"/>
<evidence type="ECO:0000313" key="3">
    <source>
        <dbReference type="Proteomes" id="UP001189429"/>
    </source>
</evidence>
<sequence>MVTTIPKEAKLRQVHRETWMSVPGICALTIGVFNEPPGCSAFVAFFAGRDGKTDAHLAKELSVHKDIVILDTLDQWDFSPVPQMRPPSITVTVRGKKKKIRRPPSDRKGFRAGGKWIPSEPLHMETPTFPEEVKNKSLSAFQFAFHRFPWITHYAKNDMDNFPYVAEVLEDLEDLPHSPNGNTSRGTMPTSNPTPWEEGHGVYYGRVLHAGAVLPPLPPRAALHLPPHWGARLPGHDARGGHDDGLPGDEHLRRLPFPAGRPPVGAPGPVSRALARGRGGARDVPLRPGEHGAGVAPRPGLEPLPLQGREEHGQVVPLQAEGVPDRIGLAGGVEQDGEDLVNEDQKSKLISARSNWEHKGVASPAGWKAKAFEDAIDKFYSRYAGQSWKNVISIGDAPHEREALHRVVRWSPFPKSSKCRSKSVKFVLRPSIENLAKEQQMLLDSIEEIVKFDDDLDLHFSAESLADFQAPAAAAS</sequence>
<feature type="region of interest" description="Disordered" evidence="1">
    <location>
        <begin position="96"/>
        <end position="123"/>
    </location>
</feature>
<dbReference type="PANTHER" id="PTHR38899">
    <property type="entry name" value="DOMAIN OOKINETE PROTEIN, PUTATIVE-RELATED"/>
    <property type="match status" value="1"/>
</dbReference>
<organism evidence="2 3">
    <name type="scientific">Prorocentrum cordatum</name>
    <dbReference type="NCBI Taxonomy" id="2364126"/>
    <lineage>
        <taxon>Eukaryota</taxon>
        <taxon>Sar</taxon>
        <taxon>Alveolata</taxon>
        <taxon>Dinophyceae</taxon>
        <taxon>Prorocentrales</taxon>
        <taxon>Prorocentraceae</taxon>
        <taxon>Prorocentrum</taxon>
    </lineage>
</organism>